<evidence type="ECO:0000256" key="9">
    <source>
        <dbReference type="PROSITE-ProRule" id="PRU00723"/>
    </source>
</evidence>
<accession>A0AB34FSH4</accession>
<evidence type="ECO:0000256" key="6">
    <source>
        <dbReference type="ARBA" id="ARBA00022840"/>
    </source>
</evidence>
<feature type="coiled-coil region" evidence="8">
    <location>
        <begin position="574"/>
        <end position="612"/>
    </location>
</feature>
<keyword evidence="3 8" id="KW-0507">mRNA processing</keyword>
<evidence type="ECO:0000256" key="3">
    <source>
        <dbReference type="ARBA" id="ARBA00022664"/>
    </source>
</evidence>
<evidence type="ECO:0000259" key="10">
    <source>
        <dbReference type="PROSITE" id="PS50103"/>
    </source>
</evidence>
<dbReference type="PANTHER" id="PTHR12272">
    <property type="entry name" value="DEADENYLATION COMPLEX SUBUNIT PAN3"/>
    <property type="match status" value="1"/>
</dbReference>
<comment type="domain">
    <text evidence="8">Contains a pseudokinase domain. The protein kinase domain is predicted to be catalytically inactive because some of the residues important for catalytic activity are substituted and it lacks the equivalent of the binding site for a peptide substrate. However, it has retained an ATP-binding site and ATP-binding is required for mRNA degradation, stimulating the activity of the PAN2 nuclease in vitro. The nucleotide-binding site is juxtaposed to the RNase active site of PAN2 in the complex and may actually bind nucleosides of a poly(A) RNA rather than ATP, feeding the poly(A)-tail to the active site of the deadenylase and thus increasing the efficiency with which this distributive enzyme degrades oligo(A) RNAs.</text>
</comment>
<organism evidence="11 12">
    <name type="scientific">Purpureocillium lavendulum</name>
    <dbReference type="NCBI Taxonomy" id="1247861"/>
    <lineage>
        <taxon>Eukaryota</taxon>
        <taxon>Fungi</taxon>
        <taxon>Dikarya</taxon>
        <taxon>Ascomycota</taxon>
        <taxon>Pezizomycotina</taxon>
        <taxon>Sordariomycetes</taxon>
        <taxon>Hypocreomycetidae</taxon>
        <taxon>Hypocreales</taxon>
        <taxon>Ophiocordycipitaceae</taxon>
        <taxon>Purpureocillium</taxon>
    </lineage>
</organism>
<keyword evidence="5 9" id="KW-0863">Zinc-finger</keyword>
<evidence type="ECO:0000313" key="12">
    <source>
        <dbReference type="Proteomes" id="UP001163105"/>
    </source>
</evidence>
<name>A0AB34FSH4_9HYPO</name>
<dbReference type="GO" id="GO:0005524">
    <property type="term" value="F:ATP binding"/>
    <property type="evidence" value="ECO:0007669"/>
    <property type="project" value="UniProtKB-UniRule"/>
</dbReference>
<comment type="domain">
    <text evidence="8">The N-terminal zinc finger binds to poly(A) RNA.</text>
</comment>
<dbReference type="Proteomes" id="UP001163105">
    <property type="component" value="Unassembled WGS sequence"/>
</dbReference>
<keyword evidence="7 8" id="KW-0175">Coiled coil</keyword>
<feature type="binding site" evidence="8">
    <location>
        <position position="362"/>
    </location>
    <ligand>
        <name>ATP</name>
        <dbReference type="ChEBI" id="CHEBI:30616"/>
    </ligand>
</feature>
<dbReference type="SUPFAM" id="SSF56112">
    <property type="entry name" value="Protein kinase-like (PK-like)"/>
    <property type="match status" value="1"/>
</dbReference>
<evidence type="ECO:0000256" key="4">
    <source>
        <dbReference type="ARBA" id="ARBA00022741"/>
    </source>
</evidence>
<evidence type="ECO:0000256" key="7">
    <source>
        <dbReference type="ARBA" id="ARBA00023054"/>
    </source>
</evidence>
<comment type="similarity">
    <text evidence="8">Belongs to the protein kinase superfamily. PAN3 family.</text>
</comment>
<comment type="subunit">
    <text evidence="8">Homodimer. Forms a heterotrimer with a catalytic subunit PAN2 to form the poly(A)-nuclease (PAN) deadenylation complex. Interacts (via PAM-2 motif) with poly(A)-binding protein PAB1 (via PABC domain), conferring substrate specificity of the enzyme complex.</text>
</comment>
<sequence>MFCASTQRRPPAFRSPARASVCSAELHGLSRVSRFSHMGPTSQSSIEPWHRAAPASQIYGVRSGLRGLKGAVCLLEHIVVQGTRVDSRAENKETLCRNVLIYGHCRYEDQGCTFSHDLNKNSNSSSSNNGNQIDMSKKALNVESPSFTPASIQPAATKKPTFSTQAASAPAFTPRSVGGITADTDSPVFNPATIREFTPGFDASAQSGANGSSHDAAAFDPFAMAAVGQSLSTPQYNPYAEDHSAMGGAATPFFQPQGAFTSPLQPLQYHLYAPVGPHRDDLMPYQRLTHDFFIPEKLREELQKKAEASLQIMPNSQLPQLDNYHSLVALDTTHRKNANIYGYPSWVYKAVSSKTGNLYCLRRLEGFRLTNEHAIRSVKEWRKIDNANVVTIHDAFTTRAFSDSSLIFVQDYHPLSKTLAEAHLAPTPGPGNRFQPKGPISEAVLWTYISQIANALRAIHGANLAARCIDVTKIILTDKNRVRLNACSVLDVVQFDMRRTIPELQQDDFLQFGRTILSLATNTLPAHLTNLNSAVEQLSRSYSVELRDTVVWLLAPPQPPAQKTIDEFVRGIAGHIVATLDQSQHRADELNSELFRELENGRIARLLFKLGTVNERQEFDGDRSWSENGERYMLKLFRDYVFHQVDSNGNPVLDMGHMLRCLNRLDAGTDERICLTSRDEQTSFLVSYKELKKQLNNAFSELQKGGKQGRGL</sequence>
<comment type="caution">
    <text evidence="8">Lacks conserved residue(s) required for the propagation of feature annotation.</text>
</comment>
<dbReference type="Gene3D" id="1.10.287.3700">
    <property type="match status" value="1"/>
</dbReference>
<feature type="domain" description="C3H1-type" evidence="10">
    <location>
        <begin position="90"/>
        <end position="119"/>
    </location>
</feature>
<dbReference type="EMBL" id="JAQHRD010000004">
    <property type="protein sequence ID" value="KAJ6442225.1"/>
    <property type="molecule type" value="Genomic_DNA"/>
</dbReference>
<dbReference type="HAMAP" id="MF_03181">
    <property type="entry name" value="PAN3"/>
    <property type="match status" value="1"/>
</dbReference>
<evidence type="ECO:0000256" key="5">
    <source>
        <dbReference type="ARBA" id="ARBA00022771"/>
    </source>
</evidence>
<keyword evidence="9" id="KW-0862">Zinc</keyword>
<dbReference type="AlphaFoldDB" id="A0AB34FSH4"/>
<dbReference type="FunFam" id="1.10.287.3700:FF:000001">
    <property type="entry name" value="PAN2-PAN3 deadenylation complex subunit PAN3"/>
    <property type="match status" value="1"/>
</dbReference>
<feature type="binding site" evidence="8">
    <location>
        <begin position="411"/>
        <end position="418"/>
    </location>
    <ligand>
        <name>ATP</name>
        <dbReference type="ChEBI" id="CHEBI:30616"/>
    </ligand>
</feature>
<dbReference type="PROSITE" id="PS50103">
    <property type="entry name" value="ZF_C3H1"/>
    <property type="match status" value="1"/>
</dbReference>
<dbReference type="GO" id="GO:0006397">
    <property type="term" value="P:mRNA processing"/>
    <property type="evidence" value="ECO:0007669"/>
    <property type="project" value="UniProtKB-KW"/>
</dbReference>
<dbReference type="InterPro" id="IPR041332">
    <property type="entry name" value="Pan3_CK"/>
</dbReference>
<evidence type="ECO:0000256" key="1">
    <source>
        <dbReference type="ARBA" id="ARBA00004496"/>
    </source>
</evidence>
<dbReference type="InterPro" id="IPR000571">
    <property type="entry name" value="Znf_CCCH"/>
</dbReference>
<feature type="zinc finger region" description="C3H1-type" evidence="9">
    <location>
        <begin position="90"/>
        <end position="119"/>
    </location>
</feature>
<dbReference type="PANTHER" id="PTHR12272:SF11">
    <property type="entry name" value="PAN2-PAN3 DEADENYLATION COMPLEX SUBUNIT PAN3"/>
    <property type="match status" value="1"/>
</dbReference>
<protein>
    <recommendedName>
        <fullName evidence="8">PAN2-PAN3 deadenylation complex subunit PAN3</fullName>
    </recommendedName>
    <alternativeName>
        <fullName evidence="8">PAB1P-dependent poly(A)-specific ribonuclease</fullName>
    </alternativeName>
    <alternativeName>
        <fullName evidence="8">Poly(A)-nuclease deadenylation complex subunit 3</fullName>
        <shortName evidence="8">PAN deadenylation complex subunit 3</shortName>
    </alternativeName>
</protein>
<keyword evidence="2 8" id="KW-0963">Cytoplasm</keyword>
<reference evidence="11" key="1">
    <citation type="submission" date="2023-01" db="EMBL/GenBank/DDBJ databases">
        <title>The growth and conidiation of Purpureocillium lavendulum are regulated by nitrogen source and histone H3K14 acetylation.</title>
        <authorList>
            <person name="Tang P."/>
            <person name="Han J."/>
            <person name="Zhang C."/>
            <person name="Tang P."/>
            <person name="Qi F."/>
            <person name="Zhang K."/>
            <person name="Liang L."/>
        </authorList>
    </citation>
    <scope>NUCLEOTIDE SEQUENCE</scope>
    <source>
        <strain evidence="11">YMF1.00683</strain>
    </source>
</reference>
<keyword evidence="9" id="KW-0479">Metal-binding</keyword>
<comment type="subcellular location">
    <subcellularLocation>
        <location evidence="1 8">Cytoplasm</location>
    </subcellularLocation>
</comment>
<evidence type="ECO:0000256" key="8">
    <source>
        <dbReference type="HAMAP-Rule" id="MF_03181"/>
    </source>
</evidence>
<dbReference type="Gene3D" id="1.10.510.10">
    <property type="entry name" value="Transferase(Phosphotransferase) domain 1"/>
    <property type="match status" value="1"/>
</dbReference>
<comment type="domain">
    <text evidence="8">The pseudokinase domain, the coiled-coil (CC), and C-terminal knob domain (CK) form a structural unit (PKC) that forms an extensive high-affinity interaction surface for PAN2.</text>
</comment>
<gene>
    <name evidence="8 11" type="primary">PAN3</name>
    <name evidence="11" type="ORF">O9K51_05778</name>
</gene>
<keyword evidence="6 8" id="KW-0067">ATP-binding</keyword>
<comment type="caution">
    <text evidence="11">The sequence shown here is derived from an EMBL/GenBank/DDBJ whole genome shotgun (WGS) entry which is preliminary data.</text>
</comment>
<dbReference type="GO" id="GO:0008143">
    <property type="term" value="F:poly(A) binding"/>
    <property type="evidence" value="ECO:0007669"/>
    <property type="project" value="TreeGrafter"/>
</dbReference>
<dbReference type="Pfam" id="PF18101">
    <property type="entry name" value="Pan3_CK"/>
    <property type="match status" value="1"/>
</dbReference>
<dbReference type="InterPro" id="IPR030844">
    <property type="entry name" value="PAN3"/>
</dbReference>
<dbReference type="GO" id="GO:0031251">
    <property type="term" value="C:PAN complex"/>
    <property type="evidence" value="ECO:0007669"/>
    <property type="project" value="UniProtKB-UniRule"/>
</dbReference>
<comment type="function">
    <text evidence="8">Regulatory subunit of the poly(A)-nuclease (PAN) deadenylation complex, one of two cytoplasmic mRNA deadenylases involved in mRNA turnover. PAN specifically shortens poly(A) tails of RNA and the activity is stimulated by poly(A)-binding protein PAB1. PAN deadenylation is followed by rapid degradation of the shortened mRNA tails by the CCR4-NOT complex. Deadenylated mRNAs are then degraded by two alternative mechanisms, namely exosome-mediated 3'-5' exonucleolytic degradation, or deadenlyation-dependent mRNA decaping and subsequent 5'-3' exonucleolytic degradation by XRN1. May also be involved in post-transcriptional maturation of mRNA poly(A) tails. PAN3 acts as a positive regulator for PAN activity, recruiting the catalytic subunit PAN2 to mRNA via its interaction with RNA and with PAB1.</text>
</comment>
<dbReference type="GO" id="GO:0000932">
    <property type="term" value="C:P-body"/>
    <property type="evidence" value="ECO:0007669"/>
    <property type="project" value="TreeGrafter"/>
</dbReference>
<feature type="region of interest" description="Knob domain" evidence="8">
    <location>
        <begin position="613"/>
        <end position="712"/>
    </location>
</feature>
<keyword evidence="4 8" id="KW-0547">Nucleotide-binding</keyword>
<dbReference type="GO" id="GO:0008270">
    <property type="term" value="F:zinc ion binding"/>
    <property type="evidence" value="ECO:0007669"/>
    <property type="project" value="UniProtKB-KW"/>
</dbReference>
<evidence type="ECO:0000256" key="2">
    <source>
        <dbReference type="ARBA" id="ARBA00022490"/>
    </source>
</evidence>
<dbReference type="Pfam" id="PF25586">
    <property type="entry name" value="zf-CCCH_PAN3"/>
    <property type="match status" value="1"/>
</dbReference>
<proteinExistence type="inferred from homology"/>
<evidence type="ECO:0000313" key="11">
    <source>
        <dbReference type="EMBL" id="KAJ6442225.1"/>
    </source>
</evidence>
<dbReference type="InterPro" id="IPR011009">
    <property type="entry name" value="Kinase-like_dom_sf"/>
</dbReference>
<dbReference type="Gene3D" id="6.10.250.3160">
    <property type="match status" value="1"/>
</dbReference>
<dbReference type="Gene3D" id="1.20.5.5160">
    <property type="match status" value="1"/>
</dbReference>
<feature type="binding site" evidence="8">
    <location>
        <begin position="472"/>
        <end position="473"/>
    </location>
    <ligand>
        <name>ATP</name>
        <dbReference type="ChEBI" id="CHEBI:30616"/>
    </ligand>
</feature>
<dbReference type="GO" id="GO:0000289">
    <property type="term" value="P:nuclear-transcribed mRNA poly(A) tail shortening"/>
    <property type="evidence" value="ECO:0007669"/>
    <property type="project" value="UniProtKB-UniRule"/>
</dbReference>
<keyword evidence="12" id="KW-1185">Reference proteome</keyword>